<dbReference type="GO" id="GO:0003735">
    <property type="term" value="F:structural constituent of ribosome"/>
    <property type="evidence" value="ECO:0007669"/>
    <property type="project" value="TreeGrafter"/>
</dbReference>
<proteinExistence type="inferred from homology"/>
<dbReference type="Pfam" id="PF17777">
    <property type="entry name" value="RL10P_insert"/>
    <property type="match status" value="1"/>
</dbReference>
<protein>
    <recommendedName>
        <fullName evidence="5">Large ribosomal subunit protein uL10-like insertion domain-containing protein</fullName>
    </recommendedName>
</protein>
<keyword evidence="3" id="KW-0687">Ribonucleoprotein</keyword>
<dbReference type="Pfam" id="PF00466">
    <property type="entry name" value="Ribosomal_L10"/>
    <property type="match status" value="1"/>
</dbReference>
<dbReference type="PANTHER" id="PTHR45699">
    <property type="entry name" value="60S ACIDIC RIBOSOMAL PROTEIN P0"/>
    <property type="match status" value="1"/>
</dbReference>
<accession>A0A7S0WGC4</accession>
<dbReference type="InterPro" id="IPR001790">
    <property type="entry name" value="Ribosomal_uL10"/>
</dbReference>
<gene>
    <name evidence="6" type="ORF">HTEP1355_LOCUS22328</name>
</gene>
<dbReference type="InterPro" id="IPR040637">
    <property type="entry name" value="Ribosomal_uL10-like_insert"/>
</dbReference>
<feature type="domain" description="Large ribosomal subunit protein uL10-like insertion" evidence="5">
    <location>
        <begin position="108"/>
        <end position="177"/>
    </location>
</feature>
<dbReference type="GO" id="GO:0070180">
    <property type="term" value="F:large ribosomal subunit rRNA binding"/>
    <property type="evidence" value="ECO:0007669"/>
    <property type="project" value="TreeGrafter"/>
</dbReference>
<dbReference type="GO" id="GO:0002181">
    <property type="term" value="P:cytoplasmic translation"/>
    <property type="evidence" value="ECO:0007669"/>
    <property type="project" value="TreeGrafter"/>
</dbReference>
<evidence type="ECO:0000259" key="5">
    <source>
        <dbReference type="Pfam" id="PF17777"/>
    </source>
</evidence>
<sequence>MSTLIQKSLYFEKLAFLFSKYPRIIIVQADNVGSTQIQNCRKALQKSSILVMGKNSIIKKVLKKQIEKNPDMQDLYEYATGNIGLIFTKNDPFEIKKILKENRIPAPAKVGQIAQNEVIIPAGPTELPPDGTSFFQALNIPTKIQKGQIEIQDPIRLIEKGKIVGNSEAALLKKLNIVPFSFELQIKLVFDTDVCYKPTVLEITKEHLTESSLDVFSKLNLIANSISYPTSFTIKNTFKKISANLKLISHVIGYKIQEKNENNKNSISEKHKEETQKSELENNVPEQERKKDESIEENSEEDFGLGLFE</sequence>
<feature type="region of interest" description="Disordered" evidence="4">
    <location>
        <begin position="263"/>
        <end position="309"/>
    </location>
</feature>
<organism evidence="6">
    <name type="scientific">Hemiselmis tepida</name>
    <dbReference type="NCBI Taxonomy" id="464990"/>
    <lineage>
        <taxon>Eukaryota</taxon>
        <taxon>Cryptophyceae</taxon>
        <taxon>Cryptomonadales</taxon>
        <taxon>Hemiselmidaceae</taxon>
        <taxon>Hemiselmis</taxon>
    </lineage>
</organism>
<keyword evidence="2" id="KW-0689">Ribosomal protein</keyword>
<evidence type="ECO:0000256" key="3">
    <source>
        <dbReference type="ARBA" id="ARBA00023274"/>
    </source>
</evidence>
<dbReference type="SUPFAM" id="SSF160369">
    <property type="entry name" value="Ribosomal protein L10-like"/>
    <property type="match status" value="1"/>
</dbReference>
<dbReference type="PANTHER" id="PTHR45699:SF3">
    <property type="entry name" value="LARGE RIBOSOMAL SUBUNIT PROTEIN UL10"/>
    <property type="match status" value="1"/>
</dbReference>
<evidence type="ECO:0000256" key="1">
    <source>
        <dbReference type="ARBA" id="ARBA00008889"/>
    </source>
</evidence>
<dbReference type="CDD" id="cd05795">
    <property type="entry name" value="Ribosomal_P0_L10e"/>
    <property type="match status" value="1"/>
</dbReference>
<evidence type="ECO:0000256" key="2">
    <source>
        <dbReference type="ARBA" id="ARBA00022980"/>
    </source>
</evidence>
<reference evidence="6" key="1">
    <citation type="submission" date="2021-01" db="EMBL/GenBank/DDBJ databases">
        <authorList>
            <person name="Corre E."/>
            <person name="Pelletier E."/>
            <person name="Niang G."/>
            <person name="Scheremetjew M."/>
            <person name="Finn R."/>
            <person name="Kale V."/>
            <person name="Holt S."/>
            <person name="Cochrane G."/>
            <person name="Meng A."/>
            <person name="Brown T."/>
            <person name="Cohen L."/>
        </authorList>
    </citation>
    <scope>NUCLEOTIDE SEQUENCE</scope>
    <source>
        <strain evidence="6">CCMP443</strain>
    </source>
</reference>
<dbReference type="GO" id="GO:0022625">
    <property type="term" value="C:cytosolic large ribosomal subunit"/>
    <property type="evidence" value="ECO:0007669"/>
    <property type="project" value="TreeGrafter"/>
</dbReference>
<evidence type="ECO:0000256" key="4">
    <source>
        <dbReference type="SAM" id="MobiDB-lite"/>
    </source>
</evidence>
<dbReference type="Gene3D" id="3.30.70.1730">
    <property type="match status" value="1"/>
</dbReference>
<evidence type="ECO:0000313" key="6">
    <source>
        <dbReference type="EMBL" id="CAD8808647.1"/>
    </source>
</evidence>
<dbReference type="InterPro" id="IPR043141">
    <property type="entry name" value="Ribosomal_uL10-like_sf"/>
</dbReference>
<dbReference type="InterPro" id="IPR043164">
    <property type="entry name" value="Ribosomal_uL10-like_insert_sf"/>
</dbReference>
<dbReference type="AlphaFoldDB" id="A0A7S0WGC4"/>
<dbReference type="InterPro" id="IPR050323">
    <property type="entry name" value="Ribosomal_protein_uL10"/>
</dbReference>
<dbReference type="EMBL" id="HBFN01038456">
    <property type="protein sequence ID" value="CAD8808647.1"/>
    <property type="molecule type" value="Transcribed_RNA"/>
</dbReference>
<dbReference type="GO" id="GO:0000027">
    <property type="term" value="P:ribosomal large subunit assembly"/>
    <property type="evidence" value="ECO:0007669"/>
    <property type="project" value="TreeGrafter"/>
</dbReference>
<feature type="compositionally biased region" description="Basic and acidic residues" evidence="4">
    <location>
        <begin position="263"/>
        <end position="293"/>
    </location>
</feature>
<feature type="compositionally biased region" description="Acidic residues" evidence="4">
    <location>
        <begin position="294"/>
        <end position="303"/>
    </location>
</feature>
<name>A0A7S0WGC4_9CRYP</name>
<dbReference type="Gene3D" id="3.90.105.20">
    <property type="match status" value="1"/>
</dbReference>
<dbReference type="FunFam" id="3.90.105.20:FF:000001">
    <property type="entry name" value="60S acidic ribosomal protein P0"/>
    <property type="match status" value="1"/>
</dbReference>
<comment type="similarity">
    <text evidence="1">Belongs to the universal ribosomal protein uL10 family.</text>
</comment>